<evidence type="ECO:0000313" key="14">
    <source>
        <dbReference type="EMBL" id="MQM26878.1"/>
    </source>
</evidence>
<comment type="cofactor">
    <cofactor evidence="10">
        <name>phosphate</name>
        <dbReference type="ChEBI" id="CHEBI:43474"/>
    </cofactor>
</comment>
<dbReference type="PANTHER" id="PTHR31616:SF0">
    <property type="entry name" value="GLUCAN 1,4-ALPHA-GLUCOSIDASE"/>
    <property type="match status" value="1"/>
</dbReference>
<dbReference type="Pfam" id="PF00723">
    <property type="entry name" value="Glyco_hydro_15"/>
    <property type="match status" value="1"/>
</dbReference>
<protein>
    <recommendedName>
        <fullName evidence="4">Trehalase</fullName>
        <ecNumber evidence="3">3.2.1.28</ecNumber>
    </recommendedName>
    <alternativeName>
        <fullName evidence="8">Alpha,alpha-trehalase</fullName>
    </alternativeName>
    <alternativeName>
        <fullName evidence="9">Alpha,alpha-trehalose glucohydrolase</fullName>
    </alternativeName>
</protein>
<keyword evidence="7" id="KW-0326">Glycosidase</keyword>
<proteinExistence type="inferred from homology"/>
<evidence type="ECO:0000256" key="9">
    <source>
        <dbReference type="ARBA" id="ARBA00031637"/>
    </source>
</evidence>
<evidence type="ECO:0000259" key="12">
    <source>
        <dbReference type="Pfam" id="PF00723"/>
    </source>
</evidence>
<gene>
    <name evidence="14" type="ORF">GFD30_15050</name>
</gene>
<dbReference type="PANTHER" id="PTHR31616">
    <property type="entry name" value="TREHALASE"/>
    <property type="match status" value="1"/>
</dbReference>
<comment type="catalytic activity">
    <reaction evidence="1">
        <text>alpha,alpha-trehalose + H2O = alpha-D-glucose + beta-D-glucose</text>
        <dbReference type="Rhea" id="RHEA:32675"/>
        <dbReference type="ChEBI" id="CHEBI:15377"/>
        <dbReference type="ChEBI" id="CHEBI:15903"/>
        <dbReference type="ChEBI" id="CHEBI:16551"/>
        <dbReference type="ChEBI" id="CHEBI:17925"/>
        <dbReference type="EC" id="3.2.1.28"/>
    </reaction>
</comment>
<keyword evidence="15" id="KW-1185">Reference proteome</keyword>
<dbReference type="InterPro" id="IPR012341">
    <property type="entry name" value="6hp_glycosidase-like_sf"/>
</dbReference>
<evidence type="ECO:0000256" key="1">
    <source>
        <dbReference type="ARBA" id="ARBA00001576"/>
    </source>
</evidence>
<feature type="domain" description="GH15-like" evidence="12">
    <location>
        <begin position="227"/>
        <end position="591"/>
    </location>
</feature>
<evidence type="ECO:0000256" key="6">
    <source>
        <dbReference type="ARBA" id="ARBA00023277"/>
    </source>
</evidence>
<dbReference type="FunFam" id="1.50.10.10:FF:000005">
    <property type="entry name" value="Glycosyl hydrolase, glucoamylase"/>
    <property type="match status" value="1"/>
</dbReference>
<dbReference type="SUPFAM" id="SSF48208">
    <property type="entry name" value="Six-hairpin glycosidases"/>
    <property type="match status" value="1"/>
</dbReference>
<evidence type="ECO:0000256" key="7">
    <source>
        <dbReference type="ARBA" id="ARBA00023295"/>
    </source>
</evidence>
<evidence type="ECO:0000256" key="8">
    <source>
        <dbReference type="ARBA" id="ARBA00030473"/>
    </source>
</evidence>
<dbReference type="GO" id="GO:0004555">
    <property type="term" value="F:alpha,alpha-trehalase activity"/>
    <property type="evidence" value="ECO:0007669"/>
    <property type="project" value="UniProtKB-EC"/>
</dbReference>
<evidence type="ECO:0000256" key="2">
    <source>
        <dbReference type="ARBA" id="ARBA00006188"/>
    </source>
</evidence>
<dbReference type="InterPro" id="IPR008928">
    <property type="entry name" value="6-hairpin_glycosidase_sf"/>
</dbReference>
<dbReference type="InterPro" id="IPR045582">
    <property type="entry name" value="Trehalase-like_N"/>
</dbReference>
<accession>A0A6L5GB83</accession>
<keyword evidence="5 14" id="KW-0378">Hydrolase</keyword>
<dbReference type="EC" id="3.2.1.28" evidence="3"/>
<dbReference type="Pfam" id="PF19291">
    <property type="entry name" value="TREH_N"/>
    <property type="match status" value="1"/>
</dbReference>
<feature type="domain" description="Trehalase-like N-terminal" evidence="13">
    <location>
        <begin position="8"/>
        <end position="146"/>
    </location>
</feature>
<keyword evidence="6" id="KW-0119">Carbohydrate metabolism</keyword>
<dbReference type="Proteomes" id="UP000477750">
    <property type="component" value="Unassembled WGS sequence"/>
</dbReference>
<organism evidence="14 15">
    <name type="scientific">Glycomyces albidus</name>
    <dbReference type="NCBI Taxonomy" id="2656774"/>
    <lineage>
        <taxon>Bacteria</taxon>
        <taxon>Bacillati</taxon>
        <taxon>Actinomycetota</taxon>
        <taxon>Actinomycetes</taxon>
        <taxon>Glycomycetales</taxon>
        <taxon>Glycomycetaceae</taxon>
        <taxon>Glycomyces</taxon>
    </lineage>
</organism>
<evidence type="ECO:0000256" key="10">
    <source>
        <dbReference type="ARBA" id="ARBA00053030"/>
    </source>
</evidence>
<comment type="pathway">
    <text evidence="11">Glycan degradation; trehalose degradation; D-glucose from alpha,alpha-trehalose: step 1/1.</text>
</comment>
<evidence type="ECO:0000313" key="15">
    <source>
        <dbReference type="Proteomes" id="UP000477750"/>
    </source>
</evidence>
<dbReference type="InterPro" id="IPR011613">
    <property type="entry name" value="GH15-like"/>
</dbReference>
<comment type="similarity">
    <text evidence="2">Belongs to the glycosyl hydrolase 15 family.</text>
</comment>
<dbReference type="EMBL" id="WIAO01000018">
    <property type="protein sequence ID" value="MQM26878.1"/>
    <property type="molecule type" value="Genomic_DNA"/>
</dbReference>
<evidence type="ECO:0000256" key="5">
    <source>
        <dbReference type="ARBA" id="ARBA00022801"/>
    </source>
</evidence>
<evidence type="ECO:0000256" key="4">
    <source>
        <dbReference type="ARBA" id="ARBA00019905"/>
    </source>
</evidence>
<dbReference type="GO" id="GO:0005993">
    <property type="term" value="P:trehalose catabolic process"/>
    <property type="evidence" value="ECO:0007669"/>
    <property type="project" value="UniProtKB-ARBA"/>
</dbReference>
<dbReference type="AlphaFoldDB" id="A0A6L5GB83"/>
<dbReference type="Gene3D" id="1.50.10.10">
    <property type="match status" value="1"/>
</dbReference>
<sequence>MKATRGGGRVASRIEDYGLLGDLHTAALVGADGSIDWLCLPRFDSPACFAALLGDDGHGCWRLGPAAGGRCTRRRYRGDTLILETEWETPEGTVRVTDAMPPRDGEADLVRVVEGLSGRVPMRTVMRLRFGYGRVEPWIRCHDGHLSAIAGPDAAWLDADVPLSVEDAAARADFTVAAGERVAFTLVHQRSHEDRPLPPDPLEALEHTEAFWTDWMGALRYEGEWGEAVRRSLVTLKALTYHPTGGIAAAATTSLPEDLGGVRNWDYRFCWLRDAAFVLQALLGTGFISEADAWRQWLLRAAAGDPAELQIMYGLDGRHWLPELELDWLPGYEGSAPVRIGNAATGQFQLDVWGETLDALHLARDADLEADQNAWDLQKALLHFLEDHWDEPDDSLWEVRGEQRHFVHSKVMAWAGFDRAVRAVEDYGLDGPVRRLRELRDRVHAQVCERGFDPERGTFTQFYGSNGLDAALLLIPQVGFLPWDDPRVVGTVEAVQRELARDGFLLRYDPDADGGVDGLPGDEGVFLACTFWLVEGLHGIGREREAHDLFERLLGVRNDLGLLSEELDAATGRHLGNTPQAYSHVGLVNAARHLSGAHRAAEPRAIAPQDPSHEED</sequence>
<reference evidence="14 15" key="1">
    <citation type="submission" date="2019-10" db="EMBL/GenBank/DDBJ databases">
        <title>Glycomyces albidus sp. nov., a novel actinomycete isolated from rhizosphere soil of wheat (Triticum aestivum L.).</title>
        <authorList>
            <person name="Qian L."/>
        </authorList>
    </citation>
    <scope>NUCLEOTIDE SEQUENCE [LARGE SCALE GENOMIC DNA]</scope>
    <source>
        <strain evidence="14 15">NEAU-7082</strain>
    </source>
</reference>
<evidence type="ECO:0000256" key="11">
    <source>
        <dbReference type="ARBA" id="ARBA00060615"/>
    </source>
</evidence>
<name>A0A6L5GB83_9ACTN</name>
<comment type="caution">
    <text evidence="14">The sequence shown here is derived from an EMBL/GenBank/DDBJ whole genome shotgun (WGS) entry which is preliminary data.</text>
</comment>
<evidence type="ECO:0000259" key="13">
    <source>
        <dbReference type="Pfam" id="PF19291"/>
    </source>
</evidence>
<evidence type="ECO:0000256" key="3">
    <source>
        <dbReference type="ARBA" id="ARBA00012757"/>
    </source>
</evidence>